<dbReference type="Proteomes" id="UP001499978">
    <property type="component" value="Unassembled WGS sequence"/>
</dbReference>
<evidence type="ECO:0000313" key="2">
    <source>
        <dbReference type="Proteomes" id="UP001499978"/>
    </source>
</evidence>
<sequence length="55" mass="5604">MPKTELTQHVKDILDRFKAALAAGDEGGVKAALGDLAVIDVSAAASLAFYAASKS</sequence>
<accession>A0ABN3NRC7</accession>
<comment type="caution">
    <text evidence="1">The sequence shown here is derived from an EMBL/GenBank/DDBJ whole genome shotgun (WGS) entry which is preliminary data.</text>
</comment>
<dbReference type="RefSeq" id="WP_344174426.1">
    <property type="nucleotide sequence ID" value="NZ_BAAARY010000032.1"/>
</dbReference>
<gene>
    <name evidence="1" type="ORF">GCM10010201_34680</name>
</gene>
<dbReference type="EMBL" id="BAAARY010000032">
    <property type="protein sequence ID" value="GAA2532277.1"/>
    <property type="molecule type" value="Genomic_DNA"/>
</dbReference>
<keyword evidence="2" id="KW-1185">Reference proteome</keyword>
<evidence type="ECO:0000313" key="1">
    <source>
        <dbReference type="EMBL" id="GAA2532277.1"/>
    </source>
</evidence>
<reference evidence="1 2" key="1">
    <citation type="journal article" date="2019" name="Int. J. Syst. Evol. Microbiol.">
        <title>The Global Catalogue of Microorganisms (GCM) 10K type strain sequencing project: providing services to taxonomists for standard genome sequencing and annotation.</title>
        <authorList>
            <consortium name="The Broad Institute Genomics Platform"/>
            <consortium name="The Broad Institute Genome Sequencing Center for Infectious Disease"/>
            <person name="Wu L."/>
            <person name="Ma J."/>
        </authorList>
    </citation>
    <scope>NUCLEOTIDE SEQUENCE [LARGE SCALE GENOMIC DNA]</scope>
    <source>
        <strain evidence="1 2">JCM 3367</strain>
    </source>
</reference>
<protein>
    <submittedName>
        <fullName evidence="1">Uncharacterized protein</fullName>
    </submittedName>
</protein>
<name>A0ABN3NRC7_9ACTN</name>
<proteinExistence type="predicted"/>
<organism evidence="1 2">
    <name type="scientific">Pilimelia columellifera subsp. columellifera</name>
    <dbReference type="NCBI Taxonomy" id="706583"/>
    <lineage>
        <taxon>Bacteria</taxon>
        <taxon>Bacillati</taxon>
        <taxon>Actinomycetota</taxon>
        <taxon>Actinomycetes</taxon>
        <taxon>Micromonosporales</taxon>
        <taxon>Micromonosporaceae</taxon>
        <taxon>Pilimelia</taxon>
    </lineage>
</organism>